<feature type="compositionally biased region" description="Basic and acidic residues" evidence="1">
    <location>
        <begin position="27"/>
        <end position="43"/>
    </location>
</feature>
<dbReference type="HOGENOM" id="CLU_2096602_0_0_1"/>
<evidence type="ECO:0000313" key="4">
    <source>
        <dbReference type="Proteomes" id="UP000001056"/>
    </source>
</evidence>
<dbReference type="VEuPathDB" id="FungiDB:CHGG_08602"/>
<keyword evidence="2" id="KW-0732">Signal</keyword>
<feature type="region of interest" description="Disordered" evidence="1">
    <location>
        <begin position="82"/>
        <end position="116"/>
    </location>
</feature>
<gene>
    <name evidence="3" type="ORF">CHGG_08602</name>
</gene>
<accession>Q2GTV2</accession>
<reference evidence="4" key="1">
    <citation type="journal article" date="2015" name="Genome Announc.">
        <title>Draft genome sequence of the cellulolytic fungus Chaetomium globosum.</title>
        <authorList>
            <person name="Cuomo C.A."/>
            <person name="Untereiner W.A."/>
            <person name="Ma L.-J."/>
            <person name="Grabherr M."/>
            <person name="Birren B.W."/>
        </authorList>
    </citation>
    <scope>NUCLEOTIDE SEQUENCE [LARGE SCALE GENOMIC DNA]</scope>
    <source>
        <strain evidence="4">ATCC 6205 / CBS 148.51 / DSM 1962 / NBRC 6347 / NRRL 1970</strain>
    </source>
</reference>
<dbReference type="Proteomes" id="UP000001056">
    <property type="component" value="Unassembled WGS sequence"/>
</dbReference>
<feature type="region of interest" description="Disordered" evidence="1">
    <location>
        <begin position="27"/>
        <end position="53"/>
    </location>
</feature>
<sequence>MPNPRQRDSILLSVLLMEAPVLARETTTEDAERHIPGCVHPDDGFQGPRGRPPGFLIAQEEAARSSRQGKLTFARKVDTDLIGDRGDGVGGLGVTTPKATDTLQADDQDVGMQGAG</sequence>
<organism evidence="3 4">
    <name type="scientific">Chaetomium globosum (strain ATCC 6205 / CBS 148.51 / DSM 1962 / NBRC 6347 / NRRL 1970)</name>
    <name type="common">Soil fungus</name>
    <dbReference type="NCBI Taxonomy" id="306901"/>
    <lineage>
        <taxon>Eukaryota</taxon>
        <taxon>Fungi</taxon>
        <taxon>Dikarya</taxon>
        <taxon>Ascomycota</taxon>
        <taxon>Pezizomycotina</taxon>
        <taxon>Sordariomycetes</taxon>
        <taxon>Sordariomycetidae</taxon>
        <taxon>Sordariales</taxon>
        <taxon>Chaetomiaceae</taxon>
        <taxon>Chaetomium</taxon>
    </lineage>
</organism>
<feature type="signal peptide" evidence="2">
    <location>
        <begin position="1"/>
        <end position="23"/>
    </location>
</feature>
<evidence type="ECO:0000256" key="2">
    <source>
        <dbReference type="SAM" id="SignalP"/>
    </source>
</evidence>
<feature type="compositionally biased region" description="Low complexity" evidence="1">
    <location>
        <begin position="44"/>
        <end position="53"/>
    </location>
</feature>
<dbReference type="GeneID" id="4395321"/>
<dbReference type="AlphaFoldDB" id="Q2GTV2"/>
<dbReference type="RefSeq" id="XP_001226529.1">
    <property type="nucleotide sequence ID" value="XM_001226528.1"/>
</dbReference>
<proteinExistence type="predicted"/>
<feature type="chain" id="PRO_5004208440" evidence="2">
    <location>
        <begin position="24"/>
        <end position="116"/>
    </location>
</feature>
<dbReference type="InParanoid" id="Q2GTV2"/>
<keyword evidence="4" id="KW-1185">Reference proteome</keyword>
<protein>
    <submittedName>
        <fullName evidence="3">Uncharacterized protein</fullName>
    </submittedName>
</protein>
<evidence type="ECO:0000313" key="3">
    <source>
        <dbReference type="EMBL" id="EAQ84588.1"/>
    </source>
</evidence>
<dbReference type="EMBL" id="CH408034">
    <property type="protein sequence ID" value="EAQ84588.1"/>
    <property type="molecule type" value="Genomic_DNA"/>
</dbReference>
<evidence type="ECO:0000256" key="1">
    <source>
        <dbReference type="SAM" id="MobiDB-lite"/>
    </source>
</evidence>
<name>Q2GTV2_CHAGB</name>